<evidence type="ECO:0000313" key="4">
    <source>
        <dbReference type="EMBL" id="QEQ94771.1"/>
    </source>
</evidence>
<reference evidence="4 5" key="1">
    <citation type="submission" date="2019-07" db="EMBL/GenBank/DDBJ databases">
        <title>Complete genome sequence of bacteriophage infecting Erwinia pyrifoliae.</title>
        <authorList>
            <person name="Kim S.G."/>
            <person name="Park S.C."/>
        </authorList>
    </citation>
    <scope>NUCLEOTIDE SEQUENCE [LARGE SCALE GENOMIC DNA]</scope>
</reference>
<dbReference type="PANTHER" id="PTHR23159:SF60">
    <property type="entry name" value="SPINDLE ASSEMBLY ABNORMAL PROTEIN 4"/>
    <property type="match status" value="1"/>
</dbReference>
<dbReference type="GO" id="GO:0098003">
    <property type="term" value="P:viral tail assembly"/>
    <property type="evidence" value="ECO:0007669"/>
    <property type="project" value="UniProtKB-KW"/>
</dbReference>
<feature type="coiled-coil region" evidence="2">
    <location>
        <begin position="345"/>
        <end position="379"/>
    </location>
</feature>
<evidence type="ECO:0000256" key="1">
    <source>
        <dbReference type="ARBA" id="ARBA00022465"/>
    </source>
</evidence>
<protein>
    <submittedName>
        <fullName evidence="4">Putative tape measure protein</fullName>
    </submittedName>
</protein>
<keyword evidence="1" id="KW-1188">Viral release from host cell</keyword>
<keyword evidence="1" id="KW-1245">Viral tail assembly</keyword>
<evidence type="ECO:0000313" key="5">
    <source>
        <dbReference type="Proteomes" id="UP000325507"/>
    </source>
</evidence>
<feature type="coiled-coil region" evidence="2">
    <location>
        <begin position="1008"/>
        <end position="1035"/>
    </location>
</feature>
<feature type="coiled-coil region" evidence="2">
    <location>
        <begin position="196"/>
        <end position="223"/>
    </location>
</feature>
<dbReference type="Proteomes" id="UP000325507">
    <property type="component" value="Segment"/>
</dbReference>
<feature type="coiled-coil region" evidence="2">
    <location>
        <begin position="1060"/>
        <end position="1116"/>
    </location>
</feature>
<organism evidence="4 5">
    <name type="scientific">Erwinia phage pEp_SNUABM_08</name>
    <dbReference type="NCBI Taxonomy" id="2593268"/>
    <lineage>
        <taxon>Viruses</taxon>
        <taxon>Duplodnaviria</taxon>
        <taxon>Heunggongvirae</taxon>
        <taxon>Uroviricota</taxon>
        <taxon>Caudoviricetes</taxon>
        <taxon>Casjensviridae</taxon>
        <taxon>Gwanakrovirus</taxon>
        <taxon>Gwanakrovirus SNUABM08</taxon>
    </lineage>
</organism>
<gene>
    <name evidence="4" type="ORF">pEpSNUABM08_24</name>
</gene>
<sequence length="1375" mass="148486">MADKDITLRIRAKDTSKQTFDQLTKTMAKLAQAMEEQRDAAKKGDASVRDLESSYTDLEKVAKAMLRQVADVKAFENQARALDETRKRALTAAQAQTAYAAKLAQQDKVLKKEEAELKRLTAARDREDRAVQKQTDTLTRLGQRLAGYGIAANQTSQATKRIEAAMNTLNGELAKQDAAIENNALHMKQLKAAQDAAAAQALADNLKRQQDALRQLAAEQRAAANGWASTAASMRTTGAAAASLSQQIRNIVDPTRNGAKTLDALNESVARVQAGLVRSKKPITDFAGKIRELKNARETVTALAQMVDQFRTQTTELARLRTAYTAARADVIRLTQALTQNGADTAAISQKLRQAQQALAQLSGEFKRTSQSAREIQQQLRAAGIDTRNLTEAEQRLIAAARNTTTAQNQLTEAYRRNGAAADEAGKRTQGNYDQQKTALSWAQRLRGELLSLAAAYGGVFGAINLANSAVDAAITRQQTMSAIAVVVGKDVGAQAKEWNYVNQVADYFGANLESMAKSYGKFSAAAKGSGLGQAESKELFENVTSIGTAYGKTADQMNLVFLAIEQMLSKGNISAEEFKQQFGEQIPGAFAAGAKALGLTEIEFRKYMESASLGSDAVISIMRDLAKETKDATEQMRTGIVAQQNALDNAKFRFNLALADSGFLEAYRKLITSLTQLLESNEGKQLAEDLGNAFSSVASAAQFLVENLDLVKWAIANIAFVKGAQMAFSFGQSLKEIAGIATGANTAMRNFQAFLLIFARGLGTATVATRGLSIAMKLLARSIPILGAILIALDIGKVLYDQSETVRSIVDAMIKYVVVSFQYVKGVISGEYKEFDKLKAEYEAKNAPIPTNVKAQADQLKKDMEAVSGFRRSETETAFSKAAADEKNFNKKLDTLRDNLAKQSISQQKRVAKDDLNTRISLVRQSYAAQLKEAEKYGGETLKRTKALIEQAVANEREAYKADHAGRGAGAANKRANLVQSTMTDLEQAESRGQKKAVYGDPTSSYGEREAAAVKAANDQYKDLENRIKKIAEFDKTGAAAMQKRLDILKETTSEAVRQQTANQELSRLQEKINANQKERKDNEALINAQADAGLISESEQVEKLNALYDQSKEKMLANIAVLREFAIAHQSAMDPDAFNALMVNLDTMKVKVENTQMAVEKFYVQLTGGLMNGLDTAFDSIVENLTAVYQGTEDWGDAVENLGVTMGLFFADLMKELAMAILKTMILRALQSFAGGGGVMGSIGTAAGSLLGGQNHTGGIAGGGGGHKRALPAGAFAAAPRYHTGGIAGNAPNSGLRPNEVPSVLEKGEEVLTRDDPRHILNGGGNQGPSSIRLIAVDDQRAATAEALKTPEGQQAMIVAMRQQLPTIKKMVK</sequence>
<dbReference type="InterPro" id="IPR013491">
    <property type="entry name" value="Tape_meas_N"/>
</dbReference>
<dbReference type="PANTHER" id="PTHR23159">
    <property type="entry name" value="CENTROSOMAL PROTEIN 2"/>
    <property type="match status" value="1"/>
</dbReference>
<accession>A0A5J6DAL5</accession>
<evidence type="ECO:0000259" key="3">
    <source>
        <dbReference type="Pfam" id="PF20155"/>
    </source>
</evidence>
<keyword evidence="2" id="KW-0175">Coiled coil</keyword>
<name>A0A5J6DAL5_9CAUD</name>
<dbReference type="NCBIfam" id="TIGR02675">
    <property type="entry name" value="tape_meas_nterm"/>
    <property type="match status" value="1"/>
</dbReference>
<evidence type="ECO:0000256" key="2">
    <source>
        <dbReference type="SAM" id="Coils"/>
    </source>
</evidence>
<keyword evidence="5" id="KW-1185">Reference proteome</keyword>
<feature type="coiled-coil region" evidence="2">
    <location>
        <begin position="20"/>
        <end position="68"/>
    </location>
</feature>
<feature type="domain" description="Tape measure protein N-terminal" evidence="3">
    <location>
        <begin position="474"/>
        <end position="651"/>
    </location>
</feature>
<dbReference type="EMBL" id="MN184886">
    <property type="protein sequence ID" value="QEQ94771.1"/>
    <property type="molecule type" value="Genomic_DNA"/>
</dbReference>
<dbReference type="Pfam" id="PF20155">
    <property type="entry name" value="TMP_3"/>
    <property type="match status" value="1"/>
</dbReference>
<proteinExistence type="predicted"/>
<feature type="coiled-coil region" evidence="2">
    <location>
        <begin position="103"/>
        <end position="130"/>
    </location>
</feature>